<sequence>MLSVCSRIVVPYDGSELSKKALNTAIQLAKQDEKIQINAVTVLSIPDRLAYNDGVRESYFKAAKELEQEIEESLKTLPNNETKITVLEGNPGAKIVEFSKDNGVDLVIMGSRGLSGLQEWFLGSVSQYVVQKSACPVYITK</sequence>
<dbReference type="Gene3D" id="3.40.50.620">
    <property type="entry name" value="HUPs"/>
    <property type="match status" value="1"/>
</dbReference>
<dbReference type="PRINTS" id="PR01438">
    <property type="entry name" value="UNVRSLSTRESS"/>
</dbReference>
<dbReference type="OrthoDB" id="9777884at2"/>
<dbReference type="RefSeq" id="WP_120188030.1">
    <property type="nucleotide sequence ID" value="NZ_MCHY01000002.1"/>
</dbReference>
<comment type="caution">
    <text evidence="4">The sequence shown here is derived from an EMBL/GenBank/DDBJ whole genome shotgun (WGS) entry which is preliminary data.</text>
</comment>
<dbReference type="Pfam" id="PF00582">
    <property type="entry name" value="Usp"/>
    <property type="match status" value="1"/>
</dbReference>
<dbReference type="EMBL" id="MCHY01000002">
    <property type="protein sequence ID" value="RKD26747.1"/>
    <property type="molecule type" value="Genomic_DNA"/>
</dbReference>
<accession>A0A419SQS0</accession>
<comment type="similarity">
    <text evidence="1">Belongs to the universal stress protein A family.</text>
</comment>
<dbReference type="PANTHER" id="PTHR46268:SF6">
    <property type="entry name" value="UNIVERSAL STRESS PROTEIN UP12"/>
    <property type="match status" value="1"/>
</dbReference>
<gene>
    <name evidence="4" type="ORF">BEP19_16230</name>
</gene>
<evidence type="ECO:0000256" key="1">
    <source>
        <dbReference type="ARBA" id="ARBA00008791"/>
    </source>
</evidence>
<keyword evidence="2" id="KW-0175">Coiled coil</keyword>
<keyword evidence="5" id="KW-1185">Reference proteome</keyword>
<dbReference type="AlphaFoldDB" id="A0A419SQS0"/>
<proteinExistence type="inferred from homology"/>
<dbReference type="InterPro" id="IPR014729">
    <property type="entry name" value="Rossmann-like_a/b/a_fold"/>
</dbReference>
<feature type="coiled-coil region" evidence="2">
    <location>
        <begin position="56"/>
        <end position="83"/>
    </location>
</feature>
<dbReference type="InterPro" id="IPR006015">
    <property type="entry name" value="Universal_stress_UspA"/>
</dbReference>
<name>A0A419SQS0_9BACL</name>
<evidence type="ECO:0000256" key="2">
    <source>
        <dbReference type="SAM" id="Coils"/>
    </source>
</evidence>
<dbReference type="InterPro" id="IPR006016">
    <property type="entry name" value="UspA"/>
</dbReference>
<evidence type="ECO:0000259" key="3">
    <source>
        <dbReference type="Pfam" id="PF00582"/>
    </source>
</evidence>
<dbReference type="PANTHER" id="PTHR46268">
    <property type="entry name" value="STRESS RESPONSE PROTEIN NHAX"/>
    <property type="match status" value="1"/>
</dbReference>
<protein>
    <submittedName>
        <fullName evidence="4">Phosphate starvation protein</fullName>
    </submittedName>
</protein>
<dbReference type="SUPFAM" id="SSF52402">
    <property type="entry name" value="Adenine nucleotide alpha hydrolases-like"/>
    <property type="match status" value="1"/>
</dbReference>
<organism evidence="4 5">
    <name type="scientific">Ammoniphilus oxalaticus</name>
    <dbReference type="NCBI Taxonomy" id="66863"/>
    <lineage>
        <taxon>Bacteria</taxon>
        <taxon>Bacillati</taxon>
        <taxon>Bacillota</taxon>
        <taxon>Bacilli</taxon>
        <taxon>Bacillales</taxon>
        <taxon>Paenibacillaceae</taxon>
        <taxon>Aneurinibacillus group</taxon>
        <taxon>Ammoniphilus</taxon>
    </lineage>
</organism>
<reference evidence="4 5" key="1">
    <citation type="submission" date="2016-08" db="EMBL/GenBank/DDBJ databases">
        <title>Novel Firmicute Genomes.</title>
        <authorList>
            <person name="Poppleton D.I."/>
            <person name="Gribaldo S."/>
        </authorList>
    </citation>
    <scope>NUCLEOTIDE SEQUENCE [LARGE SCALE GENOMIC DNA]</scope>
    <source>
        <strain evidence="4 5">RAOx-1</strain>
    </source>
</reference>
<dbReference type="CDD" id="cd00293">
    <property type="entry name" value="USP-like"/>
    <property type="match status" value="1"/>
</dbReference>
<dbReference type="Proteomes" id="UP000284219">
    <property type="component" value="Unassembled WGS sequence"/>
</dbReference>
<evidence type="ECO:0000313" key="4">
    <source>
        <dbReference type="EMBL" id="RKD26747.1"/>
    </source>
</evidence>
<evidence type="ECO:0000313" key="5">
    <source>
        <dbReference type="Proteomes" id="UP000284219"/>
    </source>
</evidence>
<feature type="domain" description="UspA" evidence="3">
    <location>
        <begin position="7"/>
        <end position="141"/>
    </location>
</feature>